<sequence>MGFNPNEFGKELRRLRRNKRLTMNQLGDKVDLTQPYISMIENGKAGKVIPDTIKKLSDGLGVDYSDLMRKAGYLKNRKENAGKGFGDYIKELREKAGKTIEEVSYESGLSTEEIQRIENKEVNEPSKNKLLRLGKSIGVDDLYMWFFENTSYHLYGGDVFDLMFNSPSKNKAKITATLPKYLEIPNSNGVIETLALQPNHIFDLFYMLHMDTDLYYKGDRLSNDDKEKIKSMLKLLFE</sequence>
<dbReference type="GO" id="GO:0003700">
    <property type="term" value="F:DNA-binding transcription factor activity"/>
    <property type="evidence" value="ECO:0007669"/>
    <property type="project" value="TreeGrafter"/>
</dbReference>
<dbReference type="PROSITE" id="PS50943">
    <property type="entry name" value="HTH_CROC1"/>
    <property type="match status" value="2"/>
</dbReference>
<name>A0A419SDG5_9BACL</name>
<feature type="domain" description="HTH cro/C1-type" evidence="2">
    <location>
        <begin position="12"/>
        <end position="67"/>
    </location>
</feature>
<dbReference type="OrthoDB" id="9812960at2"/>
<reference evidence="3 4" key="1">
    <citation type="submission" date="2016-08" db="EMBL/GenBank/DDBJ databases">
        <title>Novel Firmicute Genomes.</title>
        <authorList>
            <person name="Poppleton D.I."/>
            <person name="Gribaldo S."/>
        </authorList>
    </citation>
    <scope>NUCLEOTIDE SEQUENCE [LARGE SCALE GENOMIC DNA]</scope>
    <source>
        <strain evidence="3 4">RAOx-1</strain>
    </source>
</reference>
<dbReference type="RefSeq" id="WP_120191194.1">
    <property type="nucleotide sequence ID" value="NZ_MCHY01000013.1"/>
</dbReference>
<dbReference type="PANTHER" id="PTHR46797">
    <property type="entry name" value="HTH-TYPE TRANSCRIPTIONAL REGULATOR"/>
    <property type="match status" value="1"/>
</dbReference>
<dbReference type="Proteomes" id="UP000284219">
    <property type="component" value="Unassembled WGS sequence"/>
</dbReference>
<dbReference type="CDD" id="cd00093">
    <property type="entry name" value="HTH_XRE"/>
    <property type="match status" value="2"/>
</dbReference>
<dbReference type="Pfam" id="PF01381">
    <property type="entry name" value="HTH_3"/>
    <property type="match status" value="1"/>
</dbReference>
<keyword evidence="1" id="KW-0238">DNA-binding</keyword>
<accession>A0A419SDG5</accession>
<gene>
    <name evidence="3" type="ORF">BEP19_15745</name>
</gene>
<feature type="domain" description="HTH cro/C1-type" evidence="2">
    <location>
        <begin position="89"/>
        <end position="142"/>
    </location>
</feature>
<evidence type="ECO:0000256" key="1">
    <source>
        <dbReference type="ARBA" id="ARBA00023125"/>
    </source>
</evidence>
<evidence type="ECO:0000313" key="3">
    <source>
        <dbReference type="EMBL" id="RKD21124.1"/>
    </source>
</evidence>
<organism evidence="3 4">
    <name type="scientific">Ammoniphilus oxalaticus</name>
    <dbReference type="NCBI Taxonomy" id="66863"/>
    <lineage>
        <taxon>Bacteria</taxon>
        <taxon>Bacillati</taxon>
        <taxon>Bacillota</taxon>
        <taxon>Bacilli</taxon>
        <taxon>Bacillales</taxon>
        <taxon>Paenibacillaceae</taxon>
        <taxon>Aneurinibacillus group</taxon>
        <taxon>Ammoniphilus</taxon>
    </lineage>
</organism>
<dbReference type="InterPro" id="IPR050807">
    <property type="entry name" value="TransReg_Diox_bact_type"/>
</dbReference>
<protein>
    <recommendedName>
        <fullName evidence="2">HTH cro/C1-type domain-containing protein</fullName>
    </recommendedName>
</protein>
<evidence type="ECO:0000259" key="2">
    <source>
        <dbReference type="PROSITE" id="PS50943"/>
    </source>
</evidence>
<keyword evidence="4" id="KW-1185">Reference proteome</keyword>
<dbReference type="EMBL" id="MCHY01000013">
    <property type="protein sequence ID" value="RKD21124.1"/>
    <property type="molecule type" value="Genomic_DNA"/>
</dbReference>
<dbReference type="Pfam" id="PF13560">
    <property type="entry name" value="HTH_31"/>
    <property type="match status" value="1"/>
</dbReference>
<dbReference type="GO" id="GO:0005829">
    <property type="term" value="C:cytosol"/>
    <property type="evidence" value="ECO:0007669"/>
    <property type="project" value="TreeGrafter"/>
</dbReference>
<evidence type="ECO:0000313" key="4">
    <source>
        <dbReference type="Proteomes" id="UP000284219"/>
    </source>
</evidence>
<dbReference type="SMART" id="SM00530">
    <property type="entry name" value="HTH_XRE"/>
    <property type="match status" value="2"/>
</dbReference>
<proteinExistence type="predicted"/>
<dbReference type="PANTHER" id="PTHR46797:SF1">
    <property type="entry name" value="METHYLPHOSPHONATE SYNTHASE"/>
    <property type="match status" value="1"/>
</dbReference>
<dbReference type="InterPro" id="IPR001387">
    <property type="entry name" value="Cro/C1-type_HTH"/>
</dbReference>
<dbReference type="Gene3D" id="1.10.260.40">
    <property type="entry name" value="lambda repressor-like DNA-binding domains"/>
    <property type="match status" value="2"/>
</dbReference>
<dbReference type="AlphaFoldDB" id="A0A419SDG5"/>
<comment type="caution">
    <text evidence="3">The sequence shown here is derived from an EMBL/GenBank/DDBJ whole genome shotgun (WGS) entry which is preliminary data.</text>
</comment>
<dbReference type="SUPFAM" id="SSF47413">
    <property type="entry name" value="lambda repressor-like DNA-binding domains"/>
    <property type="match status" value="2"/>
</dbReference>
<dbReference type="InterPro" id="IPR010982">
    <property type="entry name" value="Lambda_DNA-bd_dom_sf"/>
</dbReference>
<dbReference type="GO" id="GO:0003677">
    <property type="term" value="F:DNA binding"/>
    <property type="evidence" value="ECO:0007669"/>
    <property type="project" value="UniProtKB-KW"/>
</dbReference>